<protein>
    <submittedName>
        <fullName evidence="1">Uncharacterized protein</fullName>
    </submittedName>
</protein>
<evidence type="ECO:0000313" key="2">
    <source>
        <dbReference type="Proteomes" id="UP000317238"/>
    </source>
</evidence>
<dbReference type="Proteomes" id="UP000317238">
    <property type="component" value="Unassembled WGS sequence"/>
</dbReference>
<accession>A0A5C5Y7M0</accession>
<organism evidence="1 2">
    <name type="scientific">Crateriforma conspicua</name>
    <dbReference type="NCBI Taxonomy" id="2527996"/>
    <lineage>
        <taxon>Bacteria</taxon>
        <taxon>Pseudomonadati</taxon>
        <taxon>Planctomycetota</taxon>
        <taxon>Planctomycetia</taxon>
        <taxon>Planctomycetales</taxon>
        <taxon>Planctomycetaceae</taxon>
        <taxon>Crateriforma</taxon>
    </lineage>
</organism>
<name>A0A5C5Y7M0_9PLAN</name>
<gene>
    <name evidence="1" type="ORF">Pan14r_16380</name>
</gene>
<evidence type="ECO:0000313" key="1">
    <source>
        <dbReference type="EMBL" id="TWT69352.1"/>
    </source>
</evidence>
<keyword evidence="2" id="KW-1185">Reference proteome</keyword>
<comment type="caution">
    <text evidence="1">The sequence shown here is derived from an EMBL/GenBank/DDBJ whole genome shotgun (WGS) entry which is preliminary data.</text>
</comment>
<reference evidence="1 2" key="1">
    <citation type="submission" date="2019-02" db="EMBL/GenBank/DDBJ databases">
        <title>Deep-cultivation of Planctomycetes and their phenomic and genomic characterization uncovers novel biology.</title>
        <authorList>
            <person name="Wiegand S."/>
            <person name="Jogler M."/>
            <person name="Boedeker C."/>
            <person name="Pinto D."/>
            <person name="Vollmers J."/>
            <person name="Rivas-Marin E."/>
            <person name="Kohn T."/>
            <person name="Peeters S.H."/>
            <person name="Heuer A."/>
            <person name="Rast P."/>
            <person name="Oberbeckmann S."/>
            <person name="Bunk B."/>
            <person name="Jeske O."/>
            <person name="Meyerdierks A."/>
            <person name="Storesund J.E."/>
            <person name="Kallscheuer N."/>
            <person name="Luecker S."/>
            <person name="Lage O.M."/>
            <person name="Pohl T."/>
            <person name="Merkel B.J."/>
            <person name="Hornburger P."/>
            <person name="Mueller R.-W."/>
            <person name="Bruemmer F."/>
            <person name="Labrenz M."/>
            <person name="Spormann A.M."/>
            <person name="Op Den Camp H."/>
            <person name="Overmann J."/>
            <person name="Amann R."/>
            <person name="Jetten M.S.M."/>
            <person name="Mascher T."/>
            <person name="Medema M.H."/>
            <person name="Devos D.P."/>
            <person name="Kaster A.-K."/>
            <person name="Ovreas L."/>
            <person name="Rohde M."/>
            <person name="Galperin M.Y."/>
            <person name="Jogler C."/>
        </authorList>
    </citation>
    <scope>NUCLEOTIDE SEQUENCE [LARGE SCALE GENOMIC DNA]</scope>
    <source>
        <strain evidence="1 2">Pan14r</strain>
    </source>
</reference>
<proteinExistence type="predicted"/>
<dbReference type="EMBL" id="SJPL01000001">
    <property type="protein sequence ID" value="TWT69352.1"/>
    <property type="molecule type" value="Genomic_DNA"/>
</dbReference>
<dbReference type="AlphaFoldDB" id="A0A5C5Y7M0"/>
<sequence>MNVGNLLTSLDSLGWETGLTVESLERLCELPLRGDSFVLAAIAGELAVQCHPITLRGLFYRVVSAGFFPDTSKPYYTKLQRLLSSLREFGWIPYEWIVDNLRATIKPSSWSGLDDFADTVRDAYRKDFWAELPSYVHVFVEKDAMSGVIEPVTSELDVSLSPVRGYVSDSYVHSIGKSFATIDKPINCFYIGDFDPSGFDLERSLREKIEKHSNKPIVCKLNDGEHAMPGGLPLGEGFHSTGTSTITWKRLALNESDFDAHNLIELGVKKSDTRSKAFIAEHGTRCAEVDALDPNVIRQRVRDAIMQHVPTDQWEQLKQIEQLEKESWESTLGQFTTVGGSQG</sequence>